<comment type="cofactor">
    <cofactor evidence="10">
        <name>FMN</name>
        <dbReference type="ChEBI" id="CHEBI:58210"/>
    </cofactor>
</comment>
<dbReference type="HAMAP" id="MF_00462">
    <property type="entry name" value="RsxD_RnfD"/>
    <property type="match status" value="1"/>
</dbReference>
<dbReference type="InterPro" id="IPR011303">
    <property type="entry name" value="RnfD_bac"/>
</dbReference>
<dbReference type="GO" id="GO:0005886">
    <property type="term" value="C:plasma membrane"/>
    <property type="evidence" value="ECO:0007669"/>
    <property type="project" value="UniProtKB-SubCell"/>
</dbReference>
<evidence type="ECO:0000256" key="6">
    <source>
        <dbReference type="ARBA" id="ARBA00022967"/>
    </source>
</evidence>
<keyword evidence="12" id="KW-1185">Reference proteome</keyword>
<evidence type="ECO:0000256" key="7">
    <source>
        <dbReference type="ARBA" id="ARBA00022982"/>
    </source>
</evidence>
<dbReference type="RefSeq" id="WP_093393214.1">
    <property type="nucleotide sequence ID" value="NZ_FOUU01000001.1"/>
</dbReference>
<feature type="transmembrane region" description="Helical" evidence="10">
    <location>
        <begin position="39"/>
        <end position="60"/>
    </location>
</feature>
<keyword evidence="5 10" id="KW-0812">Transmembrane</keyword>
<keyword evidence="4 10" id="KW-0288">FMN</keyword>
<dbReference type="GO" id="GO:0022900">
    <property type="term" value="P:electron transport chain"/>
    <property type="evidence" value="ECO:0007669"/>
    <property type="project" value="UniProtKB-UniRule"/>
</dbReference>
<evidence type="ECO:0000256" key="4">
    <source>
        <dbReference type="ARBA" id="ARBA00022643"/>
    </source>
</evidence>
<dbReference type="PANTHER" id="PTHR30578:SF0">
    <property type="entry name" value="ION-TRANSLOCATING OXIDOREDUCTASE COMPLEX SUBUNIT D"/>
    <property type="match status" value="1"/>
</dbReference>
<feature type="transmembrane region" description="Helical" evidence="10">
    <location>
        <begin position="215"/>
        <end position="234"/>
    </location>
</feature>
<keyword evidence="10" id="KW-1003">Cell membrane</keyword>
<dbReference type="STRING" id="39841.SAMN05660836_00497"/>
<comment type="subunit">
    <text evidence="10">The complex is composed of six subunits: RnfA, RnfB, RnfC, RnfD, RnfE and RnfG.</text>
</comment>
<evidence type="ECO:0000256" key="5">
    <source>
        <dbReference type="ARBA" id="ARBA00022692"/>
    </source>
</evidence>
<dbReference type="InterPro" id="IPR004338">
    <property type="entry name" value="NqrB/RnfD"/>
</dbReference>
<keyword evidence="1 10" id="KW-0813">Transport</keyword>
<feature type="modified residue" description="FMN phosphoryl threonine" evidence="10">
    <location>
        <position position="153"/>
    </location>
</feature>
<gene>
    <name evidence="10" type="primary">rnfD</name>
    <name evidence="11" type="ORF">SAMN05660836_00497</name>
</gene>
<keyword evidence="9 10" id="KW-0472">Membrane</keyword>
<proteinExistence type="inferred from homology"/>
<dbReference type="EC" id="7.-.-.-" evidence="10"/>
<dbReference type="NCBIfam" id="TIGR01946">
    <property type="entry name" value="rnfD"/>
    <property type="match status" value="1"/>
</dbReference>
<comment type="similarity">
    <text evidence="10">Belongs to the NqrB/RnfD family.</text>
</comment>
<protein>
    <recommendedName>
        <fullName evidence="10">Ion-translocating oxidoreductase complex subunit D</fullName>
        <ecNumber evidence="10">7.-.-.-</ecNumber>
    </recommendedName>
    <alternativeName>
        <fullName evidence="10">Rnf electron transport complex subunit D</fullName>
    </alternativeName>
</protein>
<comment type="subcellular location">
    <subcellularLocation>
        <location evidence="10">Cell membrane</location>
        <topology evidence="10">Multi-pass membrane protein</topology>
    </subcellularLocation>
</comment>
<keyword evidence="7 10" id="KW-0249">Electron transport</keyword>
<dbReference type="AlphaFoldDB" id="A0A1I4RA08"/>
<reference evidence="11 12" key="1">
    <citation type="submission" date="2016-10" db="EMBL/GenBank/DDBJ databases">
        <authorList>
            <person name="de Groot N.N."/>
        </authorList>
    </citation>
    <scope>NUCLEOTIDE SEQUENCE [LARGE SCALE GENOMIC DNA]</scope>
    <source>
        <strain evidence="11 12">DSM 9990</strain>
    </source>
</reference>
<dbReference type="Proteomes" id="UP000199611">
    <property type="component" value="Unassembled WGS sequence"/>
</dbReference>
<feature type="transmembrane region" description="Helical" evidence="10">
    <location>
        <begin position="121"/>
        <end position="139"/>
    </location>
</feature>
<dbReference type="GO" id="GO:0055085">
    <property type="term" value="P:transmembrane transport"/>
    <property type="evidence" value="ECO:0007669"/>
    <property type="project" value="InterPro"/>
</dbReference>
<organism evidence="11 12">
    <name type="scientific">Thermodesulforhabdus norvegica</name>
    <dbReference type="NCBI Taxonomy" id="39841"/>
    <lineage>
        <taxon>Bacteria</taxon>
        <taxon>Pseudomonadati</taxon>
        <taxon>Thermodesulfobacteriota</taxon>
        <taxon>Syntrophobacteria</taxon>
        <taxon>Syntrophobacterales</taxon>
        <taxon>Thermodesulforhabdaceae</taxon>
        <taxon>Thermodesulforhabdus</taxon>
    </lineage>
</organism>
<keyword evidence="3 10" id="KW-0285">Flavoprotein</keyword>
<comment type="function">
    <text evidence="10">Part of a membrane-bound complex that couples electron transfer with translocation of ions across the membrane.</text>
</comment>
<evidence type="ECO:0000256" key="3">
    <source>
        <dbReference type="ARBA" id="ARBA00022630"/>
    </source>
</evidence>
<dbReference type="Pfam" id="PF03116">
    <property type="entry name" value="NQR2_RnfD_RnfE"/>
    <property type="match status" value="1"/>
</dbReference>
<feature type="transmembrane region" description="Helical" evidence="10">
    <location>
        <begin position="270"/>
        <end position="286"/>
    </location>
</feature>
<evidence type="ECO:0000256" key="8">
    <source>
        <dbReference type="ARBA" id="ARBA00022989"/>
    </source>
</evidence>
<sequence length="325" mass="34984">MKKGTFIVSPPPHVHSGWSVCRVHCETVLALVPTILAGIYFFGFGVLKPIVAAVVGTVLAEAVWQKAIKRPVTVSDGSAVLTGVLLGLLISPSVPWWIPFIGGVIGILVPKQFFGGVGQNAFSTVLVGWAVMYVSYQSIMADYPMPAPLFGLTPGGYVEYPPTEVLKWDGVEVVRDIPLVDLFIGNVPGTAGTTSVLAVLIGGIYLILRGIIPWQIPVFYLIGAAGFELIFWMINPAKYASPIFHLFSGWMMLGAFFLSTEKGTTPLKPAPMVLYGLGCGIMTMIIRNWGVYVDGVPFAILFMNAVAPLLDRMKTKPIGRVEGLA</sequence>
<keyword evidence="8 10" id="KW-1133">Transmembrane helix</keyword>
<accession>A0A1I4RA08</accession>
<feature type="transmembrane region" description="Helical" evidence="10">
    <location>
        <begin position="240"/>
        <end position="258"/>
    </location>
</feature>
<evidence type="ECO:0000256" key="1">
    <source>
        <dbReference type="ARBA" id="ARBA00022448"/>
    </source>
</evidence>
<feature type="transmembrane region" description="Helical" evidence="10">
    <location>
        <begin position="189"/>
        <end position="208"/>
    </location>
</feature>
<dbReference type="EMBL" id="FOUU01000001">
    <property type="protein sequence ID" value="SFM49081.1"/>
    <property type="molecule type" value="Genomic_DNA"/>
</dbReference>
<name>A0A1I4RA08_9BACT</name>
<evidence type="ECO:0000313" key="11">
    <source>
        <dbReference type="EMBL" id="SFM49081.1"/>
    </source>
</evidence>
<evidence type="ECO:0000256" key="2">
    <source>
        <dbReference type="ARBA" id="ARBA00022553"/>
    </source>
</evidence>
<evidence type="ECO:0000313" key="12">
    <source>
        <dbReference type="Proteomes" id="UP000199611"/>
    </source>
</evidence>
<feature type="transmembrane region" description="Helical" evidence="10">
    <location>
        <begin position="72"/>
        <end position="90"/>
    </location>
</feature>
<dbReference type="OrthoDB" id="9776359at2"/>
<dbReference type="PANTHER" id="PTHR30578">
    <property type="entry name" value="ELECTRON TRANSPORT COMPLEX PROTEIN RNFD"/>
    <property type="match status" value="1"/>
</dbReference>
<keyword evidence="2 10" id="KW-0597">Phosphoprotein</keyword>
<evidence type="ECO:0000256" key="10">
    <source>
        <dbReference type="HAMAP-Rule" id="MF_00462"/>
    </source>
</evidence>
<keyword evidence="6 10" id="KW-1278">Translocase</keyword>
<feature type="transmembrane region" description="Helical" evidence="10">
    <location>
        <begin position="292"/>
        <end position="310"/>
    </location>
</feature>
<evidence type="ECO:0000256" key="9">
    <source>
        <dbReference type="ARBA" id="ARBA00023136"/>
    </source>
</evidence>